<dbReference type="Proteomes" id="UP001162156">
    <property type="component" value="Unassembled WGS sequence"/>
</dbReference>
<dbReference type="PROSITE" id="PS51450">
    <property type="entry name" value="LRR"/>
    <property type="match status" value="1"/>
</dbReference>
<protein>
    <submittedName>
        <fullName evidence="3">Uncharacterized protein</fullName>
    </submittedName>
</protein>
<keyword evidence="1" id="KW-0433">Leucine-rich repeat</keyword>
<dbReference type="InterPro" id="IPR026906">
    <property type="entry name" value="LRR_5"/>
</dbReference>
<organism evidence="3 4">
    <name type="scientific">Rhamnusium bicolor</name>
    <dbReference type="NCBI Taxonomy" id="1586634"/>
    <lineage>
        <taxon>Eukaryota</taxon>
        <taxon>Metazoa</taxon>
        <taxon>Ecdysozoa</taxon>
        <taxon>Arthropoda</taxon>
        <taxon>Hexapoda</taxon>
        <taxon>Insecta</taxon>
        <taxon>Pterygota</taxon>
        <taxon>Neoptera</taxon>
        <taxon>Endopterygota</taxon>
        <taxon>Coleoptera</taxon>
        <taxon>Polyphaga</taxon>
        <taxon>Cucujiformia</taxon>
        <taxon>Chrysomeloidea</taxon>
        <taxon>Cerambycidae</taxon>
        <taxon>Lepturinae</taxon>
        <taxon>Rhagiini</taxon>
        <taxon>Rhamnusium</taxon>
    </lineage>
</organism>
<accession>A0AAV8WNZ5</accession>
<dbReference type="Gene3D" id="3.80.10.10">
    <property type="entry name" value="Ribonuclease Inhibitor"/>
    <property type="match status" value="1"/>
</dbReference>
<gene>
    <name evidence="3" type="ORF">NQ314_019248</name>
</gene>
<keyword evidence="2" id="KW-0677">Repeat</keyword>
<dbReference type="InterPro" id="IPR003591">
    <property type="entry name" value="Leu-rich_rpt_typical-subtyp"/>
</dbReference>
<reference evidence="3" key="1">
    <citation type="journal article" date="2023" name="Insect Mol. Biol.">
        <title>Genome sequencing provides insights into the evolution of gene families encoding plant cell wall-degrading enzymes in longhorned beetles.</title>
        <authorList>
            <person name="Shin N.R."/>
            <person name="Okamura Y."/>
            <person name="Kirsch R."/>
            <person name="Pauchet Y."/>
        </authorList>
    </citation>
    <scope>NUCLEOTIDE SEQUENCE</scope>
    <source>
        <strain evidence="3">RBIC_L_NR</strain>
    </source>
</reference>
<dbReference type="AlphaFoldDB" id="A0AAV8WNZ5"/>
<dbReference type="PANTHER" id="PTHR24366:SF96">
    <property type="entry name" value="LEUCINE RICH REPEAT CONTAINING 53"/>
    <property type="match status" value="1"/>
</dbReference>
<dbReference type="SUPFAM" id="SSF52058">
    <property type="entry name" value="L domain-like"/>
    <property type="match status" value="1"/>
</dbReference>
<dbReference type="InterPro" id="IPR001611">
    <property type="entry name" value="Leu-rich_rpt"/>
</dbReference>
<dbReference type="SMART" id="SM00369">
    <property type="entry name" value="LRR_TYP"/>
    <property type="match status" value="5"/>
</dbReference>
<evidence type="ECO:0000313" key="3">
    <source>
        <dbReference type="EMBL" id="KAJ8928186.1"/>
    </source>
</evidence>
<keyword evidence="4" id="KW-1185">Reference proteome</keyword>
<comment type="caution">
    <text evidence="3">The sequence shown here is derived from an EMBL/GenBank/DDBJ whole genome shotgun (WGS) entry which is preliminary data.</text>
</comment>
<proteinExistence type="predicted"/>
<dbReference type="EMBL" id="JANEYF010005426">
    <property type="protein sequence ID" value="KAJ8928186.1"/>
    <property type="molecule type" value="Genomic_DNA"/>
</dbReference>
<evidence type="ECO:0000256" key="1">
    <source>
        <dbReference type="ARBA" id="ARBA00022614"/>
    </source>
</evidence>
<sequence>MGIFDFDLIPQLELLKLRHNEIRLIEDQSFYNLTNLKQIKLDNNKLEFWRREWFVNTTALEVMHFQFNKIKTIPKRAFVGFGKLRVIFFDNNDISEIQPDAFKEIRSLEYLGLGHNKLTVLEDYSFPNTLRIRAFVISGNYLNYLSNAVLKKLAAVEMVMDYNPWKCPCLERIYYWLYIKNGKIKIPDNCIGNNVPVCAAPSGFSDSCVDTVDSELTQRYLSTLKNISPAVDQNCFRLE</sequence>
<dbReference type="Pfam" id="PF13306">
    <property type="entry name" value="LRR_5"/>
    <property type="match status" value="1"/>
</dbReference>
<dbReference type="PANTHER" id="PTHR24366">
    <property type="entry name" value="IG(IMMUNOGLOBULIN) AND LRR(LEUCINE RICH REPEAT) DOMAINS"/>
    <property type="match status" value="1"/>
</dbReference>
<evidence type="ECO:0000313" key="4">
    <source>
        <dbReference type="Proteomes" id="UP001162156"/>
    </source>
</evidence>
<name>A0AAV8WNZ5_9CUCU</name>
<dbReference type="InterPro" id="IPR032675">
    <property type="entry name" value="LRR_dom_sf"/>
</dbReference>
<evidence type="ECO:0000256" key="2">
    <source>
        <dbReference type="ARBA" id="ARBA00022737"/>
    </source>
</evidence>